<comment type="caution">
    <text evidence="10">The sequence shown here is derived from an EMBL/GenBank/DDBJ whole genome shotgun (WGS) entry which is preliminary data.</text>
</comment>
<dbReference type="FunFam" id="3.40.50.300:FF:000218">
    <property type="entry name" value="Multidrug ABC transporter ATP-binding protein"/>
    <property type="match status" value="1"/>
</dbReference>
<dbReference type="GO" id="GO:0015421">
    <property type="term" value="F:ABC-type oligopeptide transporter activity"/>
    <property type="evidence" value="ECO:0007669"/>
    <property type="project" value="TreeGrafter"/>
</dbReference>
<evidence type="ECO:0000256" key="2">
    <source>
        <dbReference type="ARBA" id="ARBA00022692"/>
    </source>
</evidence>
<dbReference type="GO" id="GO:0016887">
    <property type="term" value="F:ATP hydrolysis activity"/>
    <property type="evidence" value="ECO:0007669"/>
    <property type="project" value="InterPro"/>
</dbReference>
<dbReference type="OrthoDB" id="9780296at2"/>
<dbReference type="SMART" id="SM00382">
    <property type="entry name" value="AAA"/>
    <property type="match status" value="1"/>
</dbReference>
<dbReference type="PANTHER" id="PTHR43394:SF1">
    <property type="entry name" value="ATP-BINDING CASSETTE SUB-FAMILY B MEMBER 10, MITOCHONDRIAL"/>
    <property type="match status" value="1"/>
</dbReference>
<dbReference type="GO" id="GO:0090374">
    <property type="term" value="P:oligopeptide export from mitochondrion"/>
    <property type="evidence" value="ECO:0007669"/>
    <property type="project" value="TreeGrafter"/>
</dbReference>
<evidence type="ECO:0000256" key="7">
    <source>
        <dbReference type="SAM" id="Phobius"/>
    </source>
</evidence>
<reference evidence="10 11" key="1">
    <citation type="submission" date="2019-08" db="EMBL/GenBank/DDBJ databases">
        <title>Genome of Luteibaculum oceani JCM 18817.</title>
        <authorList>
            <person name="Bowman J.P."/>
        </authorList>
    </citation>
    <scope>NUCLEOTIDE SEQUENCE [LARGE SCALE GENOMIC DNA]</scope>
    <source>
        <strain evidence="10 11">JCM 18817</strain>
    </source>
</reference>
<dbReference type="PROSITE" id="PS50929">
    <property type="entry name" value="ABC_TM1F"/>
    <property type="match status" value="1"/>
</dbReference>
<keyword evidence="4 10" id="KW-0067">ATP-binding</keyword>
<dbReference type="InterPro" id="IPR027417">
    <property type="entry name" value="P-loop_NTPase"/>
</dbReference>
<evidence type="ECO:0000256" key="1">
    <source>
        <dbReference type="ARBA" id="ARBA00004651"/>
    </source>
</evidence>
<evidence type="ECO:0000259" key="9">
    <source>
        <dbReference type="PROSITE" id="PS50929"/>
    </source>
</evidence>
<dbReference type="GO" id="GO:0005886">
    <property type="term" value="C:plasma membrane"/>
    <property type="evidence" value="ECO:0007669"/>
    <property type="project" value="UniProtKB-SubCell"/>
</dbReference>
<evidence type="ECO:0000256" key="6">
    <source>
        <dbReference type="ARBA" id="ARBA00023136"/>
    </source>
</evidence>
<evidence type="ECO:0000313" key="11">
    <source>
        <dbReference type="Proteomes" id="UP000321168"/>
    </source>
</evidence>
<gene>
    <name evidence="10" type="ORF">FRX97_05915</name>
</gene>
<name>A0A5C6V8Y7_9FLAO</name>
<feature type="transmembrane region" description="Helical" evidence="7">
    <location>
        <begin position="163"/>
        <end position="180"/>
    </location>
</feature>
<dbReference type="Proteomes" id="UP000321168">
    <property type="component" value="Unassembled WGS sequence"/>
</dbReference>
<dbReference type="Gene3D" id="3.40.50.300">
    <property type="entry name" value="P-loop containing nucleotide triphosphate hydrolases"/>
    <property type="match status" value="1"/>
</dbReference>
<dbReference type="PROSITE" id="PS50893">
    <property type="entry name" value="ABC_TRANSPORTER_2"/>
    <property type="match status" value="1"/>
</dbReference>
<proteinExistence type="predicted"/>
<dbReference type="InterPro" id="IPR036640">
    <property type="entry name" value="ABC1_TM_sf"/>
</dbReference>
<dbReference type="AlphaFoldDB" id="A0A5C6V8Y7"/>
<sequence length="606" mass="66936">MPTKKRQKKEKRPKLSWKAVKRAAKLFKYLRPYRVTFIIGMIFLLGSSLTGLLFPGLMGKLVDAQGTESPESESLLQLDNINVVAAMLFGVFLVQAVFSFFRIILFSRVTENMLADLRQSTYNHIIRLPIDFFNRNRVGELNSRISADISVLQETFTTTLAEFIRQIIVIVAGIVFLTFYSVKLSLLMLATLPVFMVIAVLFGKKVRKLSKEAQDLVGKSNVIVEETLSAIQSVKAYVNEWFESSRYKTATDSVKSVALKNATWRASFASFIILCLFGSIVLVVWYGVLLREAGEITTGDLFSFILYSVFVGASFGGIADLFSQIAKAVGATERLMEILDTESEAEAKETQVKLKGKVNFKDVSFSYPTRPDIKVLNEVNFQVEPGENIAIVGASGAGKSTLTQLLLQFFQPDQGKILFDGENFGDDIHSVRSNMALVPQEVLLFGGTIKENIAYGNIHATEEEIIAAAKSANAWDFIQKFSDGLDTVVGERGIQLSGGQRQRIAIARAILKDPSILILDEATSALDSESESLVQDALERLMKGRTSFVIAHRLATIVNADKILVIEDGKIVESGTHQELIAKGGRYQSLHNLQDIGSRSIADPIS</sequence>
<dbReference type="CDD" id="cd03249">
    <property type="entry name" value="ABC_MTABC3_MDL1_MDL2"/>
    <property type="match status" value="1"/>
</dbReference>
<keyword evidence="6 7" id="KW-0472">Membrane</keyword>
<dbReference type="InterPro" id="IPR003593">
    <property type="entry name" value="AAA+_ATPase"/>
</dbReference>
<dbReference type="PANTHER" id="PTHR43394">
    <property type="entry name" value="ATP-DEPENDENT PERMEASE MDL1, MITOCHONDRIAL"/>
    <property type="match status" value="1"/>
</dbReference>
<dbReference type="GO" id="GO:0005524">
    <property type="term" value="F:ATP binding"/>
    <property type="evidence" value="ECO:0007669"/>
    <property type="project" value="UniProtKB-KW"/>
</dbReference>
<dbReference type="InterPro" id="IPR039421">
    <property type="entry name" value="Type_1_exporter"/>
</dbReference>
<dbReference type="InterPro" id="IPR011527">
    <property type="entry name" value="ABC1_TM_dom"/>
</dbReference>
<feature type="domain" description="ABC transporter" evidence="8">
    <location>
        <begin position="358"/>
        <end position="593"/>
    </location>
</feature>
<feature type="transmembrane region" description="Helical" evidence="7">
    <location>
        <begin position="268"/>
        <end position="289"/>
    </location>
</feature>
<dbReference type="InterPro" id="IPR003439">
    <property type="entry name" value="ABC_transporter-like_ATP-bd"/>
</dbReference>
<comment type="subcellular location">
    <subcellularLocation>
        <location evidence="1">Cell membrane</location>
        <topology evidence="1">Multi-pass membrane protein</topology>
    </subcellularLocation>
</comment>
<dbReference type="CDD" id="cd18576">
    <property type="entry name" value="ABC_6TM_bac_exporter_ABCB8_10_like"/>
    <property type="match status" value="1"/>
</dbReference>
<dbReference type="SUPFAM" id="SSF52540">
    <property type="entry name" value="P-loop containing nucleoside triphosphate hydrolases"/>
    <property type="match status" value="1"/>
</dbReference>
<evidence type="ECO:0000256" key="5">
    <source>
        <dbReference type="ARBA" id="ARBA00022989"/>
    </source>
</evidence>
<protein>
    <submittedName>
        <fullName evidence="10">ATP-binding cassette domain-containing protein</fullName>
    </submittedName>
</protein>
<keyword evidence="11" id="KW-1185">Reference proteome</keyword>
<evidence type="ECO:0000256" key="3">
    <source>
        <dbReference type="ARBA" id="ARBA00022741"/>
    </source>
</evidence>
<feature type="transmembrane region" description="Helical" evidence="7">
    <location>
        <begin position="186"/>
        <end position="203"/>
    </location>
</feature>
<feature type="transmembrane region" description="Helical" evidence="7">
    <location>
        <begin position="80"/>
        <end position="105"/>
    </location>
</feature>
<dbReference type="InterPro" id="IPR017871">
    <property type="entry name" value="ABC_transporter-like_CS"/>
</dbReference>
<evidence type="ECO:0000313" key="10">
    <source>
        <dbReference type="EMBL" id="TXC81557.1"/>
    </source>
</evidence>
<keyword evidence="2 7" id="KW-0812">Transmembrane</keyword>
<keyword evidence="5 7" id="KW-1133">Transmembrane helix</keyword>
<evidence type="ECO:0000256" key="4">
    <source>
        <dbReference type="ARBA" id="ARBA00022840"/>
    </source>
</evidence>
<feature type="transmembrane region" description="Helical" evidence="7">
    <location>
        <begin position="301"/>
        <end position="322"/>
    </location>
</feature>
<dbReference type="Gene3D" id="1.20.1560.10">
    <property type="entry name" value="ABC transporter type 1, transmembrane domain"/>
    <property type="match status" value="1"/>
</dbReference>
<dbReference type="PROSITE" id="PS00211">
    <property type="entry name" value="ABC_TRANSPORTER_1"/>
    <property type="match status" value="1"/>
</dbReference>
<feature type="domain" description="ABC transmembrane type-1" evidence="9">
    <location>
        <begin position="38"/>
        <end position="327"/>
    </location>
</feature>
<keyword evidence="3" id="KW-0547">Nucleotide-binding</keyword>
<dbReference type="Pfam" id="PF00005">
    <property type="entry name" value="ABC_tran"/>
    <property type="match status" value="1"/>
</dbReference>
<evidence type="ECO:0000259" key="8">
    <source>
        <dbReference type="PROSITE" id="PS50893"/>
    </source>
</evidence>
<accession>A0A5C6V8Y7</accession>
<dbReference type="EMBL" id="VORB01000004">
    <property type="protein sequence ID" value="TXC81557.1"/>
    <property type="molecule type" value="Genomic_DNA"/>
</dbReference>
<dbReference type="Pfam" id="PF00664">
    <property type="entry name" value="ABC_membrane"/>
    <property type="match status" value="1"/>
</dbReference>
<organism evidence="10 11">
    <name type="scientific">Luteibaculum oceani</name>
    <dbReference type="NCBI Taxonomy" id="1294296"/>
    <lineage>
        <taxon>Bacteria</taxon>
        <taxon>Pseudomonadati</taxon>
        <taxon>Bacteroidota</taxon>
        <taxon>Flavobacteriia</taxon>
        <taxon>Flavobacteriales</taxon>
        <taxon>Luteibaculaceae</taxon>
        <taxon>Luteibaculum</taxon>
    </lineage>
</organism>
<dbReference type="SUPFAM" id="SSF90123">
    <property type="entry name" value="ABC transporter transmembrane region"/>
    <property type="match status" value="1"/>
</dbReference>